<protein>
    <submittedName>
        <fullName evidence="2">Uncharacterized protein</fullName>
    </submittedName>
</protein>
<accession>A0A0M4FZ67</accession>
<evidence type="ECO:0000313" key="2">
    <source>
        <dbReference type="EMBL" id="ALC82800.1"/>
    </source>
</evidence>
<keyword evidence="1" id="KW-0812">Transmembrane</keyword>
<feature type="transmembrane region" description="Helical" evidence="1">
    <location>
        <begin position="144"/>
        <end position="169"/>
    </location>
</feature>
<keyword evidence="3" id="KW-1185">Reference proteome</keyword>
<name>A0A0M4FZ67_9BACI</name>
<feature type="transmembrane region" description="Helical" evidence="1">
    <location>
        <begin position="181"/>
        <end position="202"/>
    </location>
</feature>
<reference evidence="3" key="1">
    <citation type="submission" date="2015-08" db="EMBL/GenBank/DDBJ databases">
        <title>Genome sequencing project for genomic taxonomy and phylogenomics of Bacillus-like bacteria.</title>
        <authorList>
            <person name="Liu B."/>
            <person name="Wang J."/>
            <person name="Zhu Y."/>
            <person name="Liu G."/>
            <person name="Chen Q."/>
            <person name="Chen Z."/>
            <person name="Lan J."/>
            <person name="Che J."/>
            <person name="Ge C."/>
            <person name="Shi H."/>
            <person name="Pan Z."/>
            <person name="Liu X."/>
        </authorList>
    </citation>
    <scope>NUCLEOTIDE SEQUENCE [LARGE SCALE GENOMIC DNA]</scope>
    <source>
        <strain evidence="3">FJAT-4402</strain>
    </source>
</reference>
<dbReference type="OrthoDB" id="2705958at2"/>
<keyword evidence="1" id="KW-1133">Transmembrane helix</keyword>
<evidence type="ECO:0000313" key="3">
    <source>
        <dbReference type="Proteomes" id="UP000067625"/>
    </source>
</evidence>
<dbReference type="Proteomes" id="UP000067625">
    <property type="component" value="Chromosome"/>
</dbReference>
<dbReference type="EMBL" id="CP012600">
    <property type="protein sequence ID" value="ALC82800.1"/>
    <property type="molecule type" value="Genomic_DNA"/>
</dbReference>
<proteinExistence type="predicted"/>
<sequence length="208" mass="23874">MKSKHLYKADLKRALSRVHADELLVKEIFSHVEESYRYLKDNGYSESEIYEKLQGEIGSPTEIAKAYKGQAAPTVKVYSSFYIMLNLLFFIGGVIVTALYLFVDIPFITALWSAKWLILCGYLIFWMLLGYQGGREYGVNGRKIMNLTVFVAILPNFFFMLIVLWNLIPGKPYETMLTPDFFLACIVSTFLFPVVSKIGFLFGRRILV</sequence>
<gene>
    <name evidence="2" type="ORF">AM592_15315</name>
</gene>
<dbReference type="PATRIC" id="fig|1441095.3.peg.3377"/>
<dbReference type="RefSeq" id="WP_053604612.1">
    <property type="nucleotide sequence ID" value="NZ_CP012600.1"/>
</dbReference>
<feature type="transmembrane region" description="Helical" evidence="1">
    <location>
        <begin position="114"/>
        <end position="132"/>
    </location>
</feature>
<dbReference type="STRING" id="1441095.AM592_15315"/>
<dbReference type="AlphaFoldDB" id="A0A0M4FZ67"/>
<evidence type="ECO:0000256" key="1">
    <source>
        <dbReference type="SAM" id="Phobius"/>
    </source>
</evidence>
<keyword evidence="1" id="KW-0472">Membrane</keyword>
<reference evidence="2 3" key="2">
    <citation type="journal article" date="2016" name="Int. J. Syst. Evol. Microbiol.">
        <title>Bacillus gobiensis sp. nov., isolated from a soil sample.</title>
        <authorList>
            <person name="Liu B."/>
            <person name="Liu G.H."/>
            <person name="Cetin S."/>
            <person name="Schumann P."/>
            <person name="Pan Z.Z."/>
            <person name="Chen Q.Q."/>
        </authorList>
    </citation>
    <scope>NUCLEOTIDE SEQUENCE [LARGE SCALE GENOMIC DNA]</scope>
    <source>
        <strain evidence="2 3">FJAT-4402</strain>
    </source>
</reference>
<organism evidence="2 3">
    <name type="scientific">Bacillus gobiensis</name>
    <dbReference type="NCBI Taxonomy" id="1441095"/>
    <lineage>
        <taxon>Bacteria</taxon>
        <taxon>Bacillati</taxon>
        <taxon>Bacillota</taxon>
        <taxon>Bacilli</taxon>
        <taxon>Bacillales</taxon>
        <taxon>Bacillaceae</taxon>
        <taxon>Bacillus</taxon>
    </lineage>
</organism>
<feature type="transmembrane region" description="Helical" evidence="1">
    <location>
        <begin position="81"/>
        <end position="102"/>
    </location>
</feature>